<feature type="non-terminal residue" evidence="2">
    <location>
        <position position="65"/>
    </location>
</feature>
<protein>
    <submittedName>
        <fullName evidence="2">Uncharacterized protein</fullName>
    </submittedName>
</protein>
<dbReference type="EMBL" id="MU856484">
    <property type="protein sequence ID" value="KAK3896629.1"/>
    <property type="molecule type" value="Genomic_DNA"/>
</dbReference>
<comment type="caution">
    <text evidence="2">The sequence shown here is derived from an EMBL/GenBank/DDBJ whole genome shotgun (WGS) entry which is preliminary data.</text>
</comment>
<feature type="region of interest" description="Disordered" evidence="1">
    <location>
        <begin position="1"/>
        <end position="25"/>
    </location>
</feature>
<sequence>MRAGGGPSPRGGRTHLKVARPPRFDGSKREELQGFVTQLRTYFRFHAGEFGDDASKVLFAATYLE</sequence>
<proteinExistence type="predicted"/>
<dbReference type="AlphaFoldDB" id="A0AAN6RN34"/>
<reference evidence="2" key="2">
    <citation type="submission" date="2023-05" db="EMBL/GenBank/DDBJ databases">
        <authorList>
            <consortium name="Lawrence Berkeley National Laboratory"/>
            <person name="Steindorff A."/>
            <person name="Hensen N."/>
            <person name="Bonometti L."/>
            <person name="Westerberg I."/>
            <person name="Brannstrom I.O."/>
            <person name="Guillou S."/>
            <person name="Cros-Aarteil S."/>
            <person name="Calhoun S."/>
            <person name="Haridas S."/>
            <person name="Kuo A."/>
            <person name="Mondo S."/>
            <person name="Pangilinan J."/>
            <person name="Riley R."/>
            <person name="Labutti K."/>
            <person name="Andreopoulos B."/>
            <person name="Lipzen A."/>
            <person name="Chen C."/>
            <person name="Yanf M."/>
            <person name="Daum C."/>
            <person name="Ng V."/>
            <person name="Clum A."/>
            <person name="Ohm R."/>
            <person name="Martin F."/>
            <person name="Silar P."/>
            <person name="Natvig D."/>
            <person name="Lalanne C."/>
            <person name="Gautier V."/>
            <person name="Ament-Velasquez S.L."/>
            <person name="Kruys A."/>
            <person name="Hutchinson M.I."/>
            <person name="Powell A.J."/>
            <person name="Barry K."/>
            <person name="Miller A.N."/>
            <person name="Grigoriev I.V."/>
            <person name="Debuchy R."/>
            <person name="Gladieux P."/>
            <person name="Thoren M.H."/>
            <person name="Johannesson H."/>
        </authorList>
    </citation>
    <scope>NUCLEOTIDE SEQUENCE</scope>
    <source>
        <strain evidence="2">CBS 103.79</strain>
    </source>
</reference>
<keyword evidence="3" id="KW-1185">Reference proteome</keyword>
<gene>
    <name evidence="2" type="ORF">C8A05DRAFT_20441</name>
</gene>
<evidence type="ECO:0000313" key="2">
    <source>
        <dbReference type="EMBL" id="KAK3896629.1"/>
    </source>
</evidence>
<evidence type="ECO:0000256" key="1">
    <source>
        <dbReference type="SAM" id="MobiDB-lite"/>
    </source>
</evidence>
<accession>A0AAN6RN34</accession>
<evidence type="ECO:0000313" key="3">
    <source>
        <dbReference type="Proteomes" id="UP001303889"/>
    </source>
</evidence>
<dbReference type="Proteomes" id="UP001303889">
    <property type="component" value="Unassembled WGS sequence"/>
</dbReference>
<organism evidence="2 3">
    <name type="scientific">Staphylotrichum tortipilum</name>
    <dbReference type="NCBI Taxonomy" id="2831512"/>
    <lineage>
        <taxon>Eukaryota</taxon>
        <taxon>Fungi</taxon>
        <taxon>Dikarya</taxon>
        <taxon>Ascomycota</taxon>
        <taxon>Pezizomycotina</taxon>
        <taxon>Sordariomycetes</taxon>
        <taxon>Sordariomycetidae</taxon>
        <taxon>Sordariales</taxon>
        <taxon>Chaetomiaceae</taxon>
        <taxon>Staphylotrichum</taxon>
    </lineage>
</organism>
<name>A0AAN6RN34_9PEZI</name>
<reference evidence="2" key="1">
    <citation type="journal article" date="2023" name="Mol. Phylogenet. Evol.">
        <title>Genome-scale phylogeny and comparative genomics of the fungal order Sordariales.</title>
        <authorList>
            <person name="Hensen N."/>
            <person name="Bonometti L."/>
            <person name="Westerberg I."/>
            <person name="Brannstrom I.O."/>
            <person name="Guillou S."/>
            <person name="Cros-Aarteil S."/>
            <person name="Calhoun S."/>
            <person name="Haridas S."/>
            <person name="Kuo A."/>
            <person name="Mondo S."/>
            <person name="Pangilinan J."/>
            <person name="Riley R."/>
            <person name="LaButti K."/>
            <person name="Andreopoulos B."/>
            <person name="Lipzen A."/>
            <person name="Chen C."/>
            <person name="Yan M."/>
            <person name="Daum C."/>
            <person name="Ng V."/>
            <person name="Clum A."/>
            <person name="Steindorff A."/>
            <person name="Ohm R.A."/>
            <person name="Martin F."/>
            <person name="Silar P."/>
            <person name="Natvig D.O."/>
            <person name="Lalanne C."/>
            <person name="Gautier V."/>
            <person name="Ament-Velasquez S.L."/>
            <person name="Kruys A."/>
            <person name="Hutchinson M.I."/>
            <person name="Powell A.J."/>
            <person name="Barry K."/>
            <person name="Miller A.N."/>
            <person name="Grigoriev I.V."/>
            <person name="Debuchy R."/>
            <person name="Gladieux P."/>
            <person name="Hiltunen Thoren M."/>
            <person name="Johannesson H."/>
        </authorList>
    </citation>
    <scope>NUCLEOTIDE SEQUENCE</scope>
    <source>
        <strain evidence="2">CBS 103.79</strain>
    </source>
</reference>